<dbReference type="InterPro" id="IPR011992">
    <property type="entry name" value="EF-hand-dom_pair"/>
</dbReference>
<evidence type="ECO:0000256" key="5">
    <source>
        <dbReference type="ARBA" id="ARBA00023774"/>
    </source>
</evidence>
<dbReference type="Pfam" id="PF13499">
    <property type="entry name" value="EF-hand_7"/>
    <property type="match status" value="2"/>
</dbReference>
<dbReference type="FunFam" id="1.10.238.10:FF:000047">
    <property type="entry name" value="Calcineurin subunit B type 1"/>
    <property type="match status" value="1"/>
</dbReference>
<dbReference type="InterPro" id="IPR018247">
    <property type="entry name" value="EF_Hand_1_Ca_BS"/>
</dbReference>
<sequence length="205" mass="23434">MNLMVKRTLLKVRLQLDTQVIDIYIENLFIMGGTPSKIVDSLLEDTNFDRDEIERLRKRFMKLDRDSSGSIDKNEFMSIPGVSSNPLAARIMEVFDTDNSGDVDFQEFITGLSIFSGRGSKDDKLNFAFKIYDIDKDGYISNGELFIVLKIMVGNNLDDEQLQQIVDRTIMENDSDGDGRLDFQEFKNAIETTEVIKSLTLKYDV</sequence>
<feature type="domain" description="EF-hand" evidence="10">
    <location>
        <begin position="120"/>
        <end position="155"/>
    </location>
</feature>
<dbReference type="OrthoDB" id="191686at2759"/>
<accession>A0A9P7BBL7</accession>
<dbReference type="InterPro" id="IPR002048">
    <property type="entry name" value="EF_hand_dom"/>
</dbReference>
<dbReference type="EMBL" id="PUHR01000003">
    <property type="protein sequence ID" value="KAG0672361.1"/>
    <property type="molecule type" value="Genomic_DNA"/>
</dbReference>
<comment type="subunit">
    <text evidence="6">Composed of a catalytic subunit (A) and a regulatory subunit (B).</text>
</comment>
<gene>
    <name evidence="11" type="primary">CNB1</name>
    <name evidence="11" type="ORF">C6P45_003045</name>
</gene>
<keyword evidence="1" id="KW-0479">Metal-binding</keyword>
<proteinExistence type="inferred from homology"/>
<evidence type="ECO:0000256" key="9">
    <source>
        <dbReference type="ARBA" id="ARBA00032848"/>
    </source>
</evidence>
<dbReference type="PRINTS" id="PR00450">
    <property type="entry name" value="RECOVERIN"/>
</dbReference>
<comment type="similarity">
    <text evidence="5">Belongs to the calcineurin regulatory subunit family.</text>
</comment>
<comment type="caution">
    <text evidence="11">The sequence shown here is derived from an EMBL/GenBank/DDBJ whole genome shotgun (WGS) entry which is preliminary data.</text>
</comment>
<keyword evidence="3" id="KW-0106">Calcium</keyword>
<dbReference type="SMART" id="SM00054">
    <property type="entry name" value="EFh"/>
    <property type="match status" value="4"/>
</dbReference>
<evidence type="ECO:0000259" key="10">
    <source>
        <dbReference type="PROSITE" id="PS50222"/>
    </source>
</evidence>
<keyword evidence="12" id="KW-1185">Reference proteome</keyword>
<dbReference type="PANTHER" id="PTHR45942">
    <property type="entry name" value="PROTEIN PHOSPATASE 3 REGULATORY SUBUNIT B ALPHA ISOFORM TYPE 1"/>
    <property type="match status" value="1"/>
</dbReference>
<dbReference type="CDD" id="cd00051">
    <property type="entry name" value="EFh"/>
    <property type="match status" value="1"/>
</dbReference>
<feature type="domain" description="EF-hand" evidence="10">
    <location>
        <begin position="161"/>
        <end position="196"/>
    </location>
</feature>
<dbReference type="AlphaFoldDB" id="A0A9P7BBL7"/>
<evidence type="ECO:0000313" key="12">
    <source>
        <dbReference type="Proteomes" id="UP000750334"/>
    </source>
</evidence>
<feature type="domain" description="EF-hand" evidence="10">
    <location>
        <begin position="51"/>
        <end position="86"/>
    </location>
</feature>
<dbReference type="PROSITE" id="PS50222">
    <property type="entry name" value="EF_HAND_2"/>
    <property type="match status" value="4"/>
</dbReference>
<dbReference type="GO" id="GO:0005509">
    <property type="term" value="F:calcium ion binding"/>
    <property type="evidence" value="ECO:0007669"/>
    <property type="project" value="InterPro"/>
</dbReference>
<protein>
    <recommendedName>
        <fullName evidence="7">Calcineurin subunit B</fullName>
    </recommendedName>
    <alternativeName>
        <fullName evidence="8">Calcineurin regulatory subunit</fullName>
    </alternativeName>
    <alternativeName>
        <fullName evidence="9">Protein phosphatase 2B regulatory subunit</fullName>
    </alternativeName>
</protein>
<dbReference type="Proteomes" id="UP000750334">
    <property type="component" value="Unassembled WGS sequence"/>
</dbReference>
<evidence type="ECO:0000256" key="6">
    <source>
        <dbReference type="ARBA" id="ARBA00023792"/>
    </source>
</evidence>
<keyword evidence="2" id="KW-0677">Repeat</keyword>
<dbReference type="GO" id="GO:0050801">
    <property type="term" value="P:monoatomic ion homeostasis"/>
    <property type="evidence" value="ECO:0007669"/>
    <property type="project" value="UniProtKB-ARBA"/>
</dbReference>
<evidence type="ECO:0000256" key="1">
    <source>
        <dbReference type="ARBA" id="ARBA00022723"/>
    </source>
</evidence>
<reference evidence="11 12" key="1">
    <citation type="submission" date="2020-11" db="EMBL/GenBank/DDBJ databases">
        <title>Kefir isolates.</title>
        <authorList>
            <person name="Marcisauskas S."/>
            <person name="Kim Y."/>
            <person name="Blasche S."/>
        </authorList>
    </citation>
    <scope>NUCLEOTIDE SEQUENCE [LARGE SCALE GENOMIC DNA]</scope>
    <source>
        <strain evidence="11 12">OG2</strain>
    </source>
</reference>
<dbReference type="PROSITE" id="PS00018">
    <property type="entry name" value="EF_HAND_1"/>
    <property type="match status" value="4"/>
</dbReference>
<dbReference type="SUPFAM" id="SSF47473">
    <property type="entry name" value="EF-hand"/>
    <property type="match status" value="1"/>
</dbReference>
<evidence type="ECO:0000256" key="8">
    <source>
        <dbReference type="ARBA" id="ARBA00031295"/>
    </source>
</evidence>
<evidence type="ECO:0000313" key="11">
    <source>
        <dbReference type="EMBL" id="KAG0672361.1"/>
    </source>
</evidence>
<evidence type="ECO:0000256" key="7">
    <source>
        <dbReference type="ARBA" id="ARBA00023832"/>
    </source>
</evidence>
<feature type="domain" description="EF-hand" evidence="10">
    <location>
        <begin position="90"/>
        <end position="118"/>
    </location>
</feature>
<evidence type="ECO:0000256" key="2">
    <source>
        <dbReference type="ARBA" id="ARBA00022737"/>
    </source>
</evidence>
<evidence type="ECO:0000256" key="3">
    <source>
        <dbReference type="ARBA" id="ARBA00022837"/>
    </source>
</evidence>
<evidence type="ECO:0000256" key="4">
    <source>
        <dbReference type="ARBA" id="ARBA00023754"/>
    </source>
</evidence>
<dbReference type="Gene3D" id="1.10.238.10">
    <property type="entry name" value="EF-hand"/>
    <property type="match status" value="1"/>
</dbReference>
<name>A0A9P7BBL7_MAUEX</name>
<organism evidence="11 12">
    <name type="scientific">Maudiozyma exigua</name>
    <name type="common">Yeast</name>
    <name type="synonym">Kazachstania exigua</name>
    <dbReference type="NCBI Taxonomy" id="34358"/>
    <lineage>
        <taxon>Eukaryota</taxon>
        <taxon>Fungi</taxon>
        <taxon>Dikarya</taxon>
        <taxon>Ascomycota</taxon>
        <taxon>Saccharomycotina</taxon>
        <taxon>Saccharomycetes</taxon>
        <taxon>Saccharomycetales</taxon>
        <taxon>Saccharomycetaceae</taxon>
        <taxon>Maudiozyma</taxon>
    </lineage>
</organism>
<comment type="function">
    <text evidence="4">Regulatory subunit of calcineurin, a calcium-dependent, calmodulin stimulated protein phosphatase. Confers calcium sensitivity.</text>
</comment>